<keyword evidence="3" id="KW-0238">DNA-binding</keyword>
<dbReference type="InterPro" id="IPR050142">
    <property type="entry name" value="MADS-box/MEF2_TF"/>
</dbReference>
<dbReference type="CDD" id="cd00265">
    <property type="entry name" value="MADS_MEF2_like"/>
    <property type="match status" value="1"/>
</dbReference>
<dbReference type="PRINTS" id="PR00404">
    <property type="entry name" value="MADSDOMAIN"/>
</dbReference>
<dbReference type="Gene3D" id="3.40.1810.10">
    <property type="entry name" value="Transcription factor, MADS-box"/>
    <property type="match status" value="1"/>
</dbReference>
<gene>
    <name evidence="9" type="ORF">Slati_0954300</name>
</gene>
<evidence type="ECO:0000256" key="4">
    <source>
        <dbReference type="ARBA" id="ARBA00023163"/>
    </source>
</evidence>
<feature type="domain" description="MADS-box" evidence="8">
    <location>
        <begin position="1"/>
        <end position="61"/>
    </location>
</feature>
<comment type="subcellular location">
    <subcellularLocation>
        <location evidence="1">Nucleus</location>
    </subcellularLocation>
</comment>
<dbReference type="Pfam" id="PF00319">
    <property type="entry name" value="SRF-TF"/>
    <property type="match status" value="1"/>
</dbReference>
<sequence length="221" mass="24760">MGRGKIEIKKIENANSRQVTFSKRRAGLFKKAYELSVLCEADVAVIIFSNTGKVFDFSSSSMKKILTRYKKCLELTQGPAAEQKPEKQQTKEVDVLKEEIEKLKLKQLRFLGKDFTGMSLQDLRALEQQLNEGLLCIKERKVEELRTLFPSTSYASPLCIEFHSTVTKSNPVTKEGSRSPETACNGRLEAEDSDTTLHLGPPSGICRKRKTPDGETHSSTS</sequence>
<organism evidence="9">
    <name type="scientific">Sesamum latifolium</name>
    <dbReference type="NCBI Taxonomy" id="2727402"/>
    <lineage>
        <taxon>Eukaryota</taxon>
        <taxon>Viridiplantae</taxon>
        <taxon>Streptophyta</taxon>
        <taxon>Embryophyta</taxon>
        <taxon>Tracheophyta</taxon>
        <taxon>Spermatophyta</taxon>
        <taxon>Magnoliopsida</taxon>
        <taxon>eudicotyledons</taxon>
        <taxon>Gunneridae</taxon>
        <taxon>Pentapetalae</taxon>
        <taxon>asterids</taxon>
        <taxon>lamiids</taxon>
        <taxon>Lamiales</taxon>
        <taxon>Pedaliaceae</taxon>
        <taxon>Sesamum</taxon>
    </lineage>
</organism>
<dbReference type="AlphaFoldDB" id="A0AAW2XTT8"/>
<dbReference type="FunFam" id="3.40.1810.10:FF:000003">
    <property type="entry name" value="MADS-box transcription factor MADS-MC"/>
    <property type="match status" value="1"/>
</dbReference>
<dbReference type="InterPro" id="IPR036879">
    <property type="entry name" value="TF_MADSbox_sf"/>
</dbReference>
<dbReference type="PANTHER" id="PTHR48019">
    <property type="entry name" value="SERUM RESPONSE FACTOR HOMOLOG"/>
    <property type="match status" value="1"/>
</dbReference>
<reference evidence="9" key="2">
    <citation type="journal article" date="2024" name="Plant">
        <title>Genomic evolution and insights into agronomic trait innovations of Sesamum species.</title>
        <authorList>
            <person name="Miao H."/>
            <person name="Wang L."/>
            <person name="Qu L."/>
            <person name="Liu H."/>
            <person name="Sun Y."/>
            <person name="Le M."/>
            <person name="Wang Q."/>
            <person name="Wei S."/>
            <person name="Zheng Y."/>
            <person name="Lin W."/>
            <person name="Duan Y."/>
            <person name="Cao H."/>
            <person name="Xiong S."/>
            <person name="Wang X."/>
            <person name="Wei L."/>
            <person name="Li C."/>
            <person name="Ma Q."/>
            <person name="Ju M."/>
            <person name="Zhao R."/>
            <person name="Li G."/>
            <person name="Mu C."/>
            <person name="Tian Q."/>
            <person name="Mei H."/>
            <person name="Zhang T."/>
            <person name="Gao T."/>
            <person name="Zhang H."/>
        </authorList>
    </citation>
    <scope>NUCLEOTIDE SEQUENCE</scope>
    <source>
        <strain evidence="9">KEN1</strain>
    </source>
</reference>
<accession>A0AAW2XTT8</accession>
<keyword evidence="4" id="KW-0804">Transcription</keyword>
<evidence type="ECO:0000256" key="1">
    <source>
        <dbReference type="ARBA" id="ARBA00004123"/>
    </source>
</evidence>
<keyword evidence="2" id="KW-0805">Transcription regulation</keyword>
<keyword evidence="5" id="KW-0539">Nucleus</keyword>
<comment type="function">
    <text evidence="6">Probable transcription factor.</text>
</comment>
<dbReference type="InterPro" id="IPR002487">
    <property type="entry name" value="TF_Kbox"/>
</dbReference>
<dbReference type="SMART" id="SM00432">
    <property type="entry name" value="MADS"/>
    <property type="match status" value="1"/>
</dbReference>
<evidence type="ECO:0000256" key="6">
    <source>
        <dbReference type="ARBA" id="ARBA00037260"/>
    </source>
</evidence>
<name>A0AAW2XTT8_9LAMI</name>
<dbReference type="PROSITE" id="PS00350">
    <property type="entry name" value="MADS_BOX_1"/>
    <property type="match status" value="1"/>
</dbReference>
<dbReference type="PROSITE" id="PS50066">
    <property type="entry name" value="MADS_BOX_2"/>
    <property type="match status" value="1"/>
</dbReference>
<feature type="region of interest" description="Disordered" evidence="7">
    <location>
        <begin position="169"/>
        <end position="221"/>
    </location>
</feature>
<dbReference type="GO" id="GO:0000977">
    <property type="term" value="F:RNA polymerase II transcription regulatory region sequence-specific DNA binding"/>
    <property type="evidence" value="ECO:0007669"/>
    <property type="project" value="InterPro"/>
</dbReference>
<feature type="compositionally biased region" description="Basic and acidic residues" evidence="7">
    <location>
        <begin position="211"/>
        <end position="221"/>
    </location>
</feature>
<reference evidence="9" key="1">
    <citation type="submission" date="2020-06" db="EMBL/GenBank/DDBJ databases">
        <authorList>
            <person name="Li T."/>
            <person name="Hu X."/>
            <person name="Zhang T."/>
            <person name="Song X."/>
            <person name="Zhang H."/>
            <person name="Dai N."/>
            <person name="Sheng W."/>
            <person name="Hou X."/>
            <person name="Wei L."/>
        </authorList>
    </citation>
    <scope>NUCLEOTIDE SEQUENCE</scope>
    <source>
        <strain evidence="9">KEN1</strain>
        <tissue evidence="9">Leaf</tissue>
    </source>
</reference>
<evidence type="ECO:0000313" key="9">
    <source>
        <dbReference type="EMBL" id="KAL0456151.1"/>
    </source>
</evidence>
<protein>
    <submittedName>
        <fullName evidence="9">Agamous-like MADS-box protein</fullName>
    </submittedName>
</protein>
<dbReference type="GO" id="GO:0045944">
    <property type="term" value="P:positive regulation of transcription by RNA polymerase II"/>
    <property type="evidence" value="ECO:0007669"/>
    <property type="project" value="InterPro"/>
</dbReference>
<proteinExistence type="predicted"/>
<dbReference type="SUPFAM" id="SSF55455">
    <property type="entry name" value="SRF-like"/>
    <property type="match status" value="1"/>
</dbReference>
<evidence type="ECO:0000259" key="8">
    <source>
        <dbReference type="PROSITE" id="PS50066"/>
    </source>
</evidence>
<comment type="caution">
    <text evidence="9">The sequence shown here is derived from an EMBL/GenBank/DDBJ whole genome shotgun (WGS) entry which is preliminary data.</text>
</comment>
<evidence type="ECO:0000256" key="3">
    <source>
        <dbReference type="ARBA" id="ARBA00023125"/>
    </source>
</evidence>
<evidence type="ECO:0000256" key="2">
    <source>
        <dbReference type="ARBA" id="ARBA00023015"/>
    </source>
</evidence>
<evidence type="ECO:0000256" key="7">
    <source>
        <dbReference type="SAM" id="MobiDB-lite"/>
    </source>
</evidence>
<dbReference type="GO" id="GO:0005634">
    <property type="term" value="C:nucleus"/>
    <property type="evidence" value="ECO:0007669"/>
    <property type="project" value="UniProtKB-SubCell"/>
</dbReference>
<dbReference type="EMBL" id="JACGWN010000003">
    <property type="protein sequence ID" value="KAL0456151.1"/>
    <property type="molecule type" value="Genomic_DNA"/>
</dbReference>
<dbReference type="GO" id="GO:0003700">
    <property type="term" value="F:DNA-binding transcription factor activity"/>
    <property type="evidence" value="ECO:0007669"/>
    <property type="project" value="InterPro"/>
</dbReference>
<dbReference type="InterPro" id="IPR033896">
    <property type="entry name" value="MEF2-like_N"/>
</dbReference>
<dbReference type="Pfam" id="PF01486">
    <property type="entry name" value="K-box"/>
    <property type="match status" value="1"/>
</dbReference>
<dbReference type="InterPro" id="IPR002100">
    <property type="entry name" value="TF_MADSbox"/>
</dbReference>
<dbReference type="GO" id="GO:0046983">
    <property type="term" value="F:protein dimerization activity"/>
    <property type="evidence" value="ECO:0007669"/>
    <property type="project" value="InterPro"/>
</dbReference>
<evidence type="ECO:0000256" key="5">
    <source>
        <dbReference type="ARBA" id="ARBA00023242"/>
    </source>
</evidence>